<dbReference type="Gene3D" id="3.30.70.1120">
    <property type="entry name" value="TT1725-like"/>
    <property type="match status" value="1"/>
</dbReference>
<gene>
    <name evidence="1" type="ORF">ENT77_04715</name>
</gene>
<dbReference type="SUPFAM" id="SSF103007">
    <property type="entry name" value="Hypothetical protein TT1725"/>
    <property type="match status" value="1"/>
</dbReference>
<dbReference type="EMBL" id="DSZY01000022">
    <property type="protein sequence ID" value="HGU40485.1"/>
    <property type="molecule type" value="Genomic_DNA"/>
</dbReference>
<dbReference type="PANTHER" id="PTHR36441">
    <property type="entry name" value="HYPOTHETICAL CYTOSOLIC PROTEIN"/>
    <property type="match status" value="1"/>
</dbReference>
<dbReference type="PANTHER" id="PTHR36441:SF1">
    <property type="entry name" value="DUF503 DOMAIN-CONTAINING PROTEIN"/>
    <property type="match status" value="1"/>
</dbReference>
<organism evidence="1">
    <name type="scientific">Fervidobacterium thailandense</name>
    <dbReference type="NCBI Taxonomy" id="1008305"/>
    <lineage>
        <taxon>Bacteria</taxon>
        <taxon>Thermotogati</taxon>
        <taxon>Thermotogota</taxon>
        <taxon>Thermotogae</taxon>
        <taxon>Thermotogales</taxon>
        <taxon>Fervidobacteriaceae</taxon>
        <taxon>Fervidobacterium</taxon>
    </lineage>
</organism>
<sequence>MVVCYAQIVIRIFGVDSLKEKRSIVRSLVADLRKRFEISAIESALQDSKEYACIGISFVTLSEKDCEKKMDNIEKYVEQSHVVEDITYDFHHFG</sequence>
<protein>
    <submittedName>
        <fullName evidence="1">DUF503 domain-containing protein</fullName>
    </submittedName>
</protein>
<dbReference type="Pfam" id="PF04456">
    <property type="entry name" value="DUF503"/>
    <property type="match status" value="1"/>
</dbReference>
<dbReference type="AlphaFoldDB" id="A0A7C5RK22"/>
<evidence type="ECO:0000313" key="1">
    <source>
        <dbReference type="EMBL" id="HGU40485.1"/>
    </source>
</evidence>
<comment type="caution">
    <text evidence="1">The sequence shown here is derived from an EMBL/GenBank/DDBJ whole genome shotgun (WGS) entry which is preliminary data.</text>
</comment>
<dbReference type="InterPro" id="IPR007546">
    <property type="entry name" value="DUF503"/>
</dbReference>
<accession>A0A7C5RK22</accession>
<dbReference type="InterPro" id="IPR036746">
    <property type="entry name" value="TT1725-like_sf"/>
</dbReference>
<reference evidence="1" key="1">
    <citation type="journal article" date="2020" name="mSystems">
        <title>Genome- and Community-Level Interaction Insights into Carbon Utilization and Element Cycling Functions of Hydrothermarchaeota in Hydrothermal Sediment.</title>
        <authorList>
            <person name="Zhou Z."/>
            <person name="Liu Y."/>
            <person name="Xu W."/>
            <person name="Pan J."/>
            <person name="Luo Z.H."/>
            <person name="Li M."/>
        </authorList>
    </citation>
    <scope>NUCLEOTIDE SEQUENCE [LARGE SCALE GENOMIC DNA]</scope>
    <source>
        <strain evidence="1">SpSt-609</strain>
    </source>
</reference>
<name>A0A7C5RK22_9BACT</name>
<proteinExistence type="predicted"/>